<dbReference type="InterPro" id="IPR019410">
    <property type="entry name" value="Methyltransf_16"/>
</dbReference>
<name>A0A126QPB6_9BACT</name>
<dbReference type="SUPFAM" id="SSF53335">
    <property type="entry name" value="S-adenosyl-L-methionine-dependent methyltransferases"/>
    <property type="match status" value="1"/>
</dbReference>
<dbReference type="KEGG" id="dej:AWY79_11010"/>
<reference evidence="2 4" key="2">
    <citation type="submission" date="2019-03" db="EMBL/GenBank/DDBJ databases">
        <title>Genomic Encyclopedia of Type Strains, Phase IV (KMG-IV): sequencing the most valuable type-strain genomes for metagenomic binning, comparative biology and taxonomic classification.</title>
        <authorList>
            <person name="Goeker M."/>
        </authorList>
    </citation>
    <scope>NUCLEOTIDE SEQUENCE [LARGE SCALE GENOMIC DNA]</scope>
    <source>
        <strain evidence="2 4">DSM 101483</strain>
    </source>
</reference>
<accession>A0A126QPB6</accession>
<reference evidence="1 3" key="1">
    <citation type="journal article" date="2016" name="Front. Microbiol.">
        <title>Genome Sequence of the Piezophilic, Mesophilic Sulfate-Reducing Bacterium Desulfovibrio indicus J2T.</title>
        <authorList>
            <person name="Cao J."/>
            <person name="Maignien L."/>
            <person name="Shao Z."/>
            <person name="Alain K."/>
            <person name="Jebbar M."/>
        </authorList>
    </citation>
    <scope>NUCLEOTIDE SEQUENCE [LARGE SCALE GENOMIC DNA]</scope>
    <source>
        <strain evidence="1 3">J2</strain>
    </source>
</reference>
<dbReference type="Pfam" id="PF10294">
    <property type="entry name" value="Methyltransf_16"/>
    <property type="match status" value="1"/>
</dbReference>
<proteinExistence type="predicted"/>
<dbReference type="GO" id="GO:0008168">
    <property type="term" value="F:methyltransferase activity"/>
    <property type="evidence" value="ECO:0007669"/>
    <property type="project" value="UniProtKB-KW"/>
</dbReference>
<dbReference type="RefSeq" id="WP_066803645.1">
    <property type="nucleotide sequence ID" value="NZ_CP014206.1"/>
</dbReference>
<dbReference type="GO" id="GO:0032259">
    <property type="term" value="P:methylation"/>
    <property type="evidence" value="ECO:0007669"/>
    <property type="project" value="UniProtKB-KW"/>
</dbReference>
<dbReference type="EMBL" id="SOBK01000003">
    <property type="protein sequence ID" value="TDT90014.1"/>
    <property type="molecule type" value="Genomic_DNA"/>
</dbReference>
<evidence type="ECO:0000313" key="3">
    <source>
        <dbReference type="Proteomes" id="UP000055611"/>
    </source>
</evidence>
<dbReference type="InterPro" id="IPR029063">
    <property type="entry name" value="SAM-dependent_MTases_sf"/>
</dbReference>
<evidence type="ECO:0000313" key="1">
    <source>
        <dbReference type="EMBL" id="AMK11606.1"/>
    </source>
</evidence>
<keyword evidence="2" id="KW-0489">Methyltransferase</keyword>
<keyword evidence="3" id="KW-1185">Reference proteome</keyword>
<dbReference type="Proteomes" id="UP000055611">
    <property type="component" value="Chromosome"/>
</dbReference>
<gene>
    <name evidence="1" type="ORF">AWY79_11010</name>
    <name evidence="2" type="ORF">EDC59_103318</name>
</gene>
<sequence>MADTVFNLDQPMGTLIDIAVREFGEVGFETVTIGEHSLEVLQVKQMQKYLDKLVDRTRSGKKISLPLWAKVWPSCLILGYTLTRFPFTPGCSVLEVGAGCAVNGMVMARLGLDVTVTDVDPHALLFSRINVLKNGLDGKMAVRRADFTRDNLDSRFDYIIGCEVLYEEAVYEPLVDFLDAHLAQTPTAEILMAMDKKRLGRKFFDKAGDSYAMMKSVANYKDKETGEENVINLFRMKRKGA</sequence>
<protein>
    <submittedName>
        <fullName evidence="1 2">Methyltransferase</fullName>
    </submittedName>
</protein>
<keyword evidence="2" id="KW-0808">Transferase</keyword>
<dbReference type="Gene3D" id="3.40.50.150">
    <property type="entry name" value="Vaccinia Virus protein VP39"/>
    <property type="match status" value="1"/>
</dbReference>
<dbReference type="PANTHER" id="PTHR14614">
    <property type="entry name" value="HEPATOCELLULAR CARCINOMA-ASSOCIATED ANTIGEN"/>
    <property type="match status" value="1"/>
</dbReference>
<dbReference type="OrthoDB" id="5450760at2"/>
<organism evidence="2 4">
    <name type="scientific">Pseudodesulfovibrio indicus</name>
    <dbReference type="NCBI Taxonomy" id="1716143"/>
    <lineage>
        <taxon>Bacteria</taxon>
        <taxon>Pseudomonadati</taxon>
        <taxon>Thermodesulfobacteriota</taxon>
        <taxon>Desulfovibrionia</taxon>
        <taxon>Desulfovibrionales</taxon>
        <taxon>Desulfovibrionaceae</taxon>
    </lineage>
</organism>
<dbReference type="EMBL" id="CP014206">
    <property type="protein sequence ID" value="AMK11606.1"/>
    <property type="molecule type" value="Genomic_DNA"/>
</dbReference>
<evidence type="ECO:0000313" key="4">
    <source>
        <dbReference type="Proteomes" id="UP000295506"/>
    </source>
</evidence>
<dbReference type="Proteomes" id="UP000295506">
    <property type="component" value="Unassembled WGS sequence"/>
</dbReference>
<evidence type="ECO:0000313" key="2">
    <source>
        <dbReference type="EMBL" id="TDT90014.1"/>
    </source>
</evidence>
<dbReference type="CDD" id="cd02440">
    <property type="entry name" value="AdoMet_MTases"/>
    <property type="match status" value="1"/>
</dbReference>
<dbReference type="AlphaFoldDB" id="A0A126QPB6"/>